<accession>A0A381WRB8</accession>
<dbReference type="InterPro" id="IPR015867">
    <property type="entry name" value="N-reg_PII/ATP_PRibTrfase_C"/>
</dbReference>
<evidence type="ECO:0008006" key="2">
    <source>
        <dbReference type="Google" id="ProtNLM"/>
    </source>
</evidence>
<proteinExistence type="predicted"/>
<dbReference type="SMART" id="SM00938">
    <property type="entry name" value="P-II"/>
    <property type="match status" value="1"/>
</dbReference>
<dbReference type="PROSITE" id="PS00638">
    <property type="entry name" value="PII_GLNB_CTER"/>
    <property type="match status" value="1"/>
</dbReference>
<dbReference type="Gene3D" id="3.30.70.120">
    <property type="match status" value="1"/>
</dbReference>
<dbReference type="GO" id="GO:0005524">
    <property type="term" value="F:ATP binding"/>
    <property type="evidence" value="ECO:0007669"/>
    <property type="project" value="TreeGrafter"/>
</dbReference>
<dbReference type="PRINTS" id="PR00340">
    <property type="entry name" value="PIIGLNB"/>
</dbReference>
<gene>
    <name evidence="1" type="ORF">METZ01_LOCUS107923</name>
</gene>
<evidence type="ECO:0000313" key="1">
    <source>
        <dbReference type="EMBL" id="SVA55069.1"/>
    </source>
</evidence>
<dbReference type="PANTHER" id="PTHR30115:SF11">
    <property type="entry name" value="NITROGEN REGULATORY PROTEIN P-II HOMOLOG"/>
    <property type="match status" value="1"/>
</dbReference>
<dbReference type="AlphaFoldDB" id="A0A381WRB8"/>
<sequence length="104" mass="11015">MKRLDIIVKLDKVNNVTEAINKVGVGGMTIVHARGQGAADPPLVGQFYSREIIIIVVDDSKVNKLRSAIANAACTKLKGDGKIFVSNVEDAFDICSGDTGTNAI</sequence>
<dbReference type="Pfam" id="PF00543">
    <property type="entry name" value="P-II"/>
    <property type="match status" value="1"/>
</dbReference>
<reference evidence="1" key="1">
    <citation type="submission" date="2018-05" db="EMBL/GenBank/DDBJ databases">
        <authorList>
            <person name="Lanie J.A."/>
            <person name="Ng W.-L."/>
            <person name="Kazmierczak K.M."/>
            <person name="Andrzejewski T.M."/>
            <person name="Davidsen T.M."/>
            <person name="Wayne K.J."/>
            <person name="Tettelin H."/>
            <person name="Glass J.I."/>
            <person name="Rusch D."/>
            <person name="Podicherti R."/>
            <person name="Tsui H.-C.T."/>
            <person name="Winkler M.E."/>
        </authorList>
    </citation>
    <scope>NUCLEOTIDE SEQUENCE</scope>
</reference>
<dbReference type="InterPro" id="IPR002187">
    <property type="entry name" value="N-reg_PII"/>
</dbReference>
<organism evidence="1">
    <name type="scientific">marine metagenome</name>
    <dbReference type="NCBI Taxonomy" id="408172"/>
    <lineage>
        <taxon>unclassified sequences</taxon>
        <taxon>metagenomes</taxon>
        <taxon>ecological metagenomes</taxon>
    </lineage>
</organism>
<dbReference type="SUPFAM" id="SSF54913">
    <property type="entry name" value="GlnB-like"/>
    <property type="match status" value="1"/>
</dbReference>
<name>A0A381WRB8_9ZZZZ</name>
<dbReference type="GO" id="GO:0030234">
    <property type="term" value="F:enzyme regulator activity"/>
    <property type="evidence" value="ECO:0007669"/>
    <property type="project" value="InterPro"/>
</dbReference>
<dbReference type="GO" id="GO:0006808">
    <property type="term" value="P:regulation of nitrogen utilization"/>
    <property type="evidence" value="ECO:0007669"/>
    <property type="project" value="InterPro"/>
</dbReference>
<dbReference type="EMBL" id="UINC01012634">
    <property type="protein sequence ID" value="SVA55069.1"/>
    <property type="molecule type" value="Genomic_DNA"/>
</dbReference>
<protein>
    <recommendedName>
        <fullName evidence="2">Nitrogen regulatory protein P-II</fullName>
    </recommendedName>
</protein>
<dbReference type="GO" id="GO:0005829">
    <property type="term" value="C:cytosol"/>
    <property type="evidence" value="ECO:0007669"/>
    <property type="project" value="TreeGrafter"/>
</dbReference>
<dbReference type="PROSITE" id="PS51343">
    <property type="entry name" value="PII_GLNB_DOM"/>
    <property type="match status" value="1"/>
</dbReference>
<dbReference type="InterPro" id="IPR011322">
    <property type="entry name" value="N-reg_PII-like_a/b"/>
</dbReference>
<dbReference type="InterPro" id="IPR017918">
    <property type="entry name" value="N-reg_PII_CS"/>
</dbReference>
<dbReference type="PANTHER" id="PTHR30115">
    <property type="entry name" value="NITROGEN REGULATORY PROTEIN P-II"/>
    <property type="match status" value="1"/>
</dbReference>